<dbReference type="AlphaFoldDB" id="A0A502L637"/>
<evidence type="ECO:0000256" key="1">
    <source>
        <dbReference type="SAM" id="MobiDB-lite"/>
    </source>
</evidence>
<feature type="region of interest" description="Disordered" evidence="1">
    <location>
        <begin position="124"/>
        <end position="154"/>
    </location>
</feature>
<dbReference type="OrthoDB" id="5704626at2"/>
<gene>
    <name evidence="2" type="ORF">EPA86_02325</name>
</gene>
<feature type="compositionally biased region" description="Basic and acidic residues" evidence="1">
    <location>
        <begin position="128"/>
        <end position="140"/>
    </location>
</feature>
<reference evidence="2 3" key="1">
    <citation type="submission" date="2019-01" db="EMBL/GenBank/DDBJ databases">
        <title>Litorilituus lipolytica sp. nov., isolated from intertidal sand of the Yellow Sea in China.</title>
        <authorList>
            <person name="Liu A."/>
        </authorList>
    </citation>
    <scope>NUCLEOTIDE SEQUENCE [LARGE SCALE GENOMIC DNA]</scope>
    <source>
        <strain evidence="2 3">RZ04</strain>
    </source>
</reference>
<dbReference type="RefSeq" id="WP_140601454.1">
    <property type="nucleotide sequence ID" value="NZ_SAWY01000003.1"/>
</dbReference>
<accession>A0A502L637</accession>
<evidence type="ECO:0000313" key="2">
    <source>
        <dbReference type="EMBL" id="TPH18604.1"/>
    </source>
</evidence>
<dbReference type="Pfam" id="PF10973">
    <property type="entry name" value="DUF2799"/>
    <property type="match status" value="1"/>
</dbReference>
<feature type="compositionally biased region" description="Polar residues" evidence="1">
    <location>
        <begin position="141"/>
        <end position="154"/>
    </location>
</feature>
<proteinExistence type="predicted"/>
<keyword evidence="3" id="KW-1185">Reference proteome</keyword>
<dbReference type="EMBL" id="SAWY01000003">
    <property type="protein sequence ID" value="TPH18604.1"/>
    <property type="molecule type" value="Genomic_DNA"/>
</dbReference>
<dbReference type="PROSITE" id="PS51257">
    <property type="entry name" value="PROKAR_LIPOPROTEIN"/>
    <property type="match status" value="1"/>
</dbReference>
<protein>
    <submittedName>
        <fullName evidence="2">DUF2799 domain-containing protein</fullName>
    </submittedName>
</protein>
<organism evidence="2 3">
    <name type="scientific">Litorilituus lipolyticus</name>
    <dbReference type="NCBI Taxonomy" id="2491017"/>
    <lineage>
        <taxon>Bacteria</taxon>
        <taxon>Pseudomonadati</taxon>
        <taxon>Pseudomonadota</taxon>
        <taxon>Gammaproteobacteria</taxon>
        <taxon>Alteromonadales</taxon>
        <taxon>Colwelliaceae</taxon>
        <taxon>Litorilituus</taxon>
    </lineage>
</organism>
<dbReference type="InterPro" id="IPR021242">
    <property type="entry name" value="DUF2799"/>
</dbReference>
<evidence type="ECO:0000313" key="3">
    <source>
        <dbReference type="Proteomes" id="UP000315303"/>
    </source>
</evidence>
<sequence>MKRMISIVILSAGLLACGSTSKPTKQGNTALCSESNWQQVGYKLALAGKEIRTFNTLKADCNNDIADSAKSTYIAGYHQGIKEYCTYENGLVLGKEGKENILQCPKELREGFDKGYQTAFKAVQQQNERARRAADREQMRKQQSSDLIGSGRSQ</sequence>
<dbReference type="Proteomes" id="UP000315303">
    <property type="component" value="Unassembled WGS sequence"/>
</dbReference>
<name>A0A502L637_9GAMM</name>
<comment type="caution">
    <text evidence="2">The sequence shown here is derived from an EMBL/GenBank/DDBJ whole genome shotgun (WGS) entry which is preliminary data.</text>
</comment>